<organism evidence="2 3">
    <name type="scientific">Micavibrio aeruginosavorus</name>
    <dbReference type="NCBI Taxonomy" id="349221"/>
    <lineage>
        <taxon>Bacteria</taxon>
        <taxon>Pseudomonadati</taxon>
        <taxon>Bdellovibrionota</taxon>
        <taxon>Bdellovibrionia</taxon>
        <taxon>Bdellovibrionales</taxon>
        <taxon>Pseudobdellovibrionaceae</taxon>
        <taxon>Micavibrio</taxon>
    </lineage>
</organism>
<keyword evidence="2" id="KW-0560">Oxidoreductase</keyword>
<dbReference type="InterPro" id="IPR032857">
    <property type="entry name" value="ALKBH4"/>
</dbReference>
<evidence type="ECO:0000259" key="1">
    <source>
        <dbReference type="PROSITE" id="PS51471"/>
    </source>
</evidence>
<dbReference type="GO" id="GO:0032451">
    <property type="term" value="F:demethylase activity"/>
    <property type="evidence" value="ECO:0007669"/>
    <property type="project" value="TreeGrafter"/>
</dbReference>
<dbReference type="InterPro" id="IPR005123">
    <property type="entry name" value="Oxoglu/Fe-dep_dioxygenase_dom"/>
</dbReference>
<dbReference type="EMBL" id="QFOT01000108">
    <property type="protein sequence ID" value="PZP54809.1"/>
    <property type="molecule type" value="Genomic_DNA"/>
</dbReference>
<evidence type="ECO:0000313" key="3">
    <source>
        <dbReference type="Proteomes" id="UP000249739"/>
    </source>
</evidence>
<dbReference type="InterPro" id="IPR027450">
    <property type="entry name" value="AlkB-like"/>
</dbReference>
<protein>
    <submittedName>
        <fullName evidence="2">Alpha-ketoglutarate-dependent dioxygenase AlkB</fullName>
    </submittedName>
</protein>
<keyword evidence="2" id="KW-0223">Dioxygenase</keyword>
<dbReference type="AlphaFoldDB" id="A0A2W5HLY7"/>
<accession>A0A2W5HLY7</accession>
<dbReference type="GO" id="GO:0051213">
    <property type="term" value="F:dioxygenase activity"/>
    <property type="evidence" value="ECO:0007669"/>
    <property type="project" value="UniProtKB-KW"/>
</dbReference>
<dbReference type="GO" id="GO:0070988">
    <property type="term" value="P:demethylation"/>
    <property type="evidence" value="ECO:0007669"/>
    <property type="project" value="InterPro"/>
</dbReference>
<evidence type="ECO:0000313" key="2">
    <source>
        <dbReference type="EMBL" id="PZP54809.1"/>
    </source>
</evidence>
<dbReference type="PANTHER" id="PTHR12463:SF1">
    <property type="entry name" value="2-OXOGLUTARATE AND FE-DEPENDENT OXYGENASE FAMILY PROTEIN"/>
    <property type="match status" value="1"/>
</dbReference>
<dbReference type="SUPFAM" id="SSF51197">
    <property type="entry name" value="Clavaminate synthase-like"/>
    <property type="match status" value="1"/>
</dbReference>
<dbReference type="PANTHER" id="PTHR12463">
    <property type="entry name" value="OXYGENASE-RELATED"/>
    <property type="match status" value="1"/>
</dbReference>
<comment type="caution">
    <text evidence="2">The sequence shown here is derived from an EMBL/GenBank/DDBJ whole genome shotgun (WGS) entry which is preliminary data.</text>
</comment>
<dbReference type="Pfam" id="PF13532">
    <property type="entry name" value="2OG-FeII_Oxy_2"/>
    <property type="match status" value="1"/>
</dbReference>
<proteinExistence type="predicted"/>
<sequence>MDQKEAPEINISGLTYIPDFISAQEQDLLLSQIDQQLWLTDLKRRVQHYGYKYDYKARTVGNDAYLGLLPDWLSAISTKLHNDGIFPSIPDQVIVNEYLPGQGISAHIDCVPCFADKISSLSLGSPCVMEFFNPKTGEKKFITLRERSLIVLSGPVRYEWQHAIPARKSDVIYGIKTERARRVSLTFRNVVLN</sequence>
<gene>
    <name evidence="2" type="ORF">DI586_08800</name>
</gene>
<dbReference type="Gene3D" id="2.60.120.590">
    <property type="entry name" value="Alpha-ketoglutarate-dependent dioxygenase AlkB-like"/>
    <property type="match status" value="1"/>
</dbReference>
<name>A0A2W5HLY7_9BACT</name>
<dbReference type="PROSITE" id="PS51471">
    <property type="entry name" value="FE2OG_OXY"/>
    <property type="match status" value="1"/>
</dbReference>
<feature type="domain" description="Fe2OG dioxygenase" evidence="1">
    <location>
        <begin position="89"/>
        <end position="191"/>
    </location>
</feature>
<reference evidence="2 3" key="1">
    <citation type="submission" date="2017-08" db="EMBL/GenBank/DDBJ databases">
        <title>Infants hospitalized years apart are colonized by the same room-sourced microbial strains.</title>
        <authorList>
            <person name="Brooks B."/>
            <person name="Olm M.R."/>
            <person name="Firek B.A."/>
            <person name="Baker R."/>
            <person name="Thomas B.C."/>
            <person name="Morowitz M.J."/>
            <person name="Banfield J.F."/>
        </authorList>
    </citation>
    <scope>NUCLEOTIDE SEQUENCE [LARGE SCALE GENOMIC DNA]</scope>
    <source>
        <strain evidence="2">S2_006_000_R2_64</strain>
    </source>
</reference>
<dbReference type="InterPro" id="IPR037151">
    <property type="entry name" value="AlkB-like_sf"/>
</dbReference>
<dbReference type="Proteomes" id="UP000249739">
    <property type="component" value="Unassembled WGS sequence"/>
</dbReference>